<evidence type="ECO:0000313" key="3">
    <source>
        <dbReference type="Proteomes" id="UP000323909"/>
    </source>
</evidence>
<evidence type="ECO:0000256" key="1">
    <source>
        <dbReference type="SAM" id="SignalP"/>
    </source>
</evidence>
<dbReference type="InterPro" id="IPR010546">
    <property type="entry name" value="DUF1120"/>
</dbReference>
<dbReference type="Pfam" id="PF06551">
    <property type="entry name" value="DUF1120"/>
    <property type="match status" value="1"/>
</dbReference>
<sequence>MNLLTCLLAFAYLLAVAPLAFATSSVDMQVNGRITPGACAIALSDNGLVDHGKIMANTLHPSEFTVLPNQQMGLSVSCEGPVLFALVGIDNKRESSAAPDFFYGLGMNIHAPGERLGSVSLSLRGPVGDSQSLQTLTSHDEGVTWAPEPYAYPGLFMGFARVGDTLPMPLRQLVASLRVDTSISPANSLTLKEQVPLDGSITLELRYL</sequence>
<accession>A0A5M8G133</accession>
<evidence type="ECO:0000313" key="2">
    <source>
        <dbReference type="EMBL" id="KAA6189439.1"/>
    </source>
</evidence>
<feature type="signal peptide" evidence="1">
    <location>
        <begin position="1"/>
        <end position="22"/>
    </location>
</feature>
<feature type="chain" id="PRO_5024408106" evidence="1">
    <location>
        <begin position="23"/>
        <end position="208"/>
    </location>
</feature>
<dbReference type="AlphaFoldDB" id="A0A5M8G133"/>
<proteinExistence type="predicted"/>
<dbReference type="Proteomes" id="UP000323909">
    <property type="component" value="Unassembled WGS sequence"/>
</dbReference>
<reference evidence="2 3" key="1">
    <citation type="submission" date="2019-09" db="EMBL/GenBank/DDBJ databases">
        <title>Genomic sequencing of 4 copper resistant soil isolates.</title>
        <authorList>
            <person name="Havryliuk O."/>
        </authorList>
    </citation>
    <scope>NUCLEOTIDE SEQUENCE [LARGE SCALE GENOMIC DNA]</scope>
    <source>
        <strain evidence="2 3">UKR4</strain>
    </source>
</reference>
<keyword evidence="1" id="KW-0732">Signal</keyword>
<comment type="caution">
    <text evidence="2">The sequence shown here is derived from an EMBL/GenBank/DDBJ whole genome shotgun (WGS) entry which is preliminary data.</text>
</comment>
<protein>
    <submittedName>
        <fullName evidence="2">DUF1120 domain-containing protein</fullName>
    </submittedName>
</protein>
<gene>
    <name evidence="2" type="ORF">F3K53_00515</name>
</gene>
<organism evidence="2 3">
    <name type="scientific">Pseudomonas veronii</name>
    <dbReference type="NCBI Taxonomy" id="76761"/>
    <lineage>
        <taxon>Bacteria</taxon>
        <taxon>Pseudomonadati</taxon>
        <taxon>Pseudomonadota</taxon>
        <taxon>Gammaproteobacteria</taxon>
        <taxon>Pseudomonadales</taxon>
        <taxon>Pseudomonadaceae</taxon>
        <taxon>Pseudomonas</taxon>
    </lineage>
</organism>
<dbReference type="EMBL" id="VWXT01000012">
    <property type="protein sequence ID" value="KAA6189439.1"/>
    <property type="molecule type" value="Genomic_DNA"/>
</dbReference>
<name>A0A5M8G133_PSEVE</name>
<dbReference type="RefSeq" id="WP_150055230.1">
    <property type="nucleotide sequence ID" value="NZ_VWXT01000012.1"/>
</dbReference>